<accession>A0A1Y1ZB07</accession>
<dbReference type="EMBL" id="MCFE01000008">
    <property type="protein sequence ID" value="ORY07439.1"/>
    <property type="molecule type" value="Genomic_DNA"/>
</dbReference>
<dbReference type="STRING" id="1314790.A0A1Y1ZB07"/>
<keyword evidence="4" id="KW-1185">Reference proteome</keyword>
<dbReference type="GO" id="GO:0005634">
    <property type="term" value="C:nucleus"/>
    <property type="evidence" value="ECO:0007669"/>
    <property type="project" value="TreeGrafter"/>
</dbReference>
<dbReference type="SMART" id="SM01343">
    <property type="entry name" value="FATC"/>
    <property type="match status" value="1"/>
</dbReference>
<dbReference type="PROSITE" id="PS51190">
    <property type="entry name" value="FATC"/>
    <property type="match status" value="1"/>
</dbReference>
<evidence type="ECO:0000256" key="1">
    <source>
        <dbReference type="SAM" id="Coils"/>
    </source>
</evidence>
<name>A0A1Y1ZB07_9FUNG</name>
<protein>
    <recommendedName>
        <fullName evidence="2">FATC domain-containing protein</fullName>
    </recommendedName>
</protein>
<dbReference type="AlphaFoldDB" id="A0A1Y1ZB07"/>
<dbReference type="PANTHER" id="PTHR11139">
    <property type="entry name" value="ATAXIA TELANGIECTASIA MUTATED ATM -RELATED"/>
    <property type="match status" value="1"/>
</dbReference>
<sequence length="223" mass="26040">MHKLMSEIGWLYTSMEEILNEVSGLVKVLYNQTNRKPEVRSIHQRFKAFIIVYSDFSYYFDTLFESLETLFGSENAQEQIRLSELNDNIQNIVERKTDAELALKKLFTCLYALSEDRDEPEIYRILEEDAGSGIDEWEEDYKEADNKSSANVTPGPVENNDINARNRQNYALNIIDRIRRKLNGLDGDKYTSMTVEEQVDYVYEQATSTDNLCSMYEGWTSWI</sequence>
<dbReference type="GO" id="GO:0000184">
    <property type="term" value="P:nuclear-transcribed mRNA catabolic process, nonsense-mediated decay"/>
    <property type="evidence" value="ECO:0007669"/>
    <property type="project" value="TreeGrafter"/>
</dbReference>
<dbReference type="GO" id="GO:0004674">
    <property type="term" value="F:protein serine/threonine kinase activity"/>
    <property type="evidence" value="ECO:0007669"/>
    <property type="project" value="TreeGrafter"/>
</dbReference>
<organism evidence="3 4">
    <name type="scientific">Basidiobolus meristosporus CBS 931.73</name>
    <dbReference type="NCBI Taxonomy" id="1314790"/>
    <lineage>
        <taxon>Eukaryota</taxon>
        <taxon>Fungi</taxon>
        <taxon>Fungi incertae sedis</taxon>
        <taxon>Zoopagomycota</taxon>
        <taxon>Entomophthoromycotina</taxon>
        <taxon>Basidiobolomycetes</taxon>
        <taxon>Basidiobolales</taxon>
        <taxon>Basidiobolaceae</taxon>
        <taxon>Basidiobolus</taxon>
    </lineage>
</organism>
<dbReference type="PANTHER" id="PTHR11139:SF71">
    <property type="entry name" value="SERINE_THREONINE-PROTEIN KINASE SMG1"/>
    <property type="match status" value="1"/>
</dbReference>
<proteinExistence type="predicted"/>
<evidence type="ECO:0000313" key="4">
    <source>
        <dbReference type="Proteomes" id="UP000193498"/>
    </source>
</evidence>
<dbReference type="OrthoDB" id="381190at2759"/>
<dbReference type="InterPro" id="IPR003152">
    <property type="entry name" value="FATC_dom"/>
</dbReference>
<dbReference type="Pfam" id="PF02260">
    <property type="entry name" value="FATC"/>
    <property type="match status" value="1"/>
</dbReference>
<dbReference type="InParanoid" id="A0A1Y1ZB07"/>
<gene>
    <name evidence="3" type="ORF">K493DRAFT_101200</name>
</gene>
<dbReference type="Proteomes" id="UP000193498">
    <property type="component" value="Unassembled WGS sequence"/>
</dbReference>
<dbReference type="InterPro" id="IPR050517">
    <property type="entry name" value="DDR_Repair_Kinase"/>
</dbReference>
<evidence type="ECO:0000313" key="3">
    <source>
        <dbReference type="EMBL" id="ORY07439.1"/>
    </source>
</evidence>
<reference evidence="3 4" key="1">
    <citation type="submission" date="2016-07" db="EMBL/GenBank/DDBJ databases">
        <title>Pervasive Adenine N6-methylation of Active Genes in Fungi.</title>
        <authorList>
            <consortium name="DOE Joint Genome Institute"/>
            <person name="Mondo S.J."/>
            <person name="Dannebaum R.O."/>
            <person name="Kuo R.C."/>
            <person name="Labutti K."/>
            <person name="Haridas S."/>
            <person name="Kuo A."/>
            <person name="Salamov A."/>
            <person name="Ahrendt S.R."/>
            <person name="Lipzen A."/>
            <person name="Sullivan W."/>
            <person name="Andreopoulos W.B."/>
            <person name="Clum A."/>
            <person name="Lindquist E."/>
            <person name="Daum C."/>
            <person name="Ramamoorthy G.K."/>
            <person name="Gryganskyi A."/>
            <person name="Culley D."/>
            <person name="Magnuson J.K."/>
            <person name="James T.Y."/>
            <person name="O'Malley M.A."/>
            <person name="Stajich J.E."/>
            <person name="Spatafora J.W."/>
            <person name="Visel A."/>
            <person name="Grigoriev I.V."/>
        </authorList>
    </citation>
    <scope>NUCLEOTIDE SEQUENCE [LARGE SCALE GENOMIC DNA]</scope>
    <source>
        <strain evidence="3 4">CBS 931.73</strain>
    </source>
</reference>
<feature type="coiled-coil region" evidence="1">
    <location>
        <begin position="75"/>
        <end position="102"/>
    </location>
</feature>
<evidence type="ECO:0000259" key="2">
    <source>
        <dbReference type="PROSITE" id="PS51190"/>
    </source>
</evidence>
<comment type="caution">
    <text evidence="3">The sequence shown here is derived from an EMBL/GenBank/DDBJ whole genome shotgun (WGS) entry which is preliminary data.</text>
</comment>
<feature type="domain" description="FATC" evidence="2">
    <location>
        <begin position="191"/>
        <end position="223"/>
    </location>
</feature>
<keyword evidence="1" id="KW-0175">Coiled coil</keyword>